<dbReference type="InterPro" id="IPR050882">
    <property type="entry name" value="Prepilin_peptidase/N-MTase"/>
</dbReference>
<evidence type="ECO:0000259" key="9">
    <source>
        <dbReference type="Pfam" id="PF06750"/>
    </source>
</evidence>
<dbReference type="Pfam" id="PF06750">
    <property type="entry name" value="A24_N_bact"/>
    <property type="match status" value="1"/>
</dbReference>
<feature type="transmembrane region" description="Helical" evidence="7">
    <location>
        <begin position="136"/>
        <end position="160"/>
    </location>
</feature>
<dbReference type="PANTHER" id="PTHR30487">
    <property type="entry name" value="TYPE 4 PREPILIN-LIKE PROTEINS LEADER PEPTIDE-PROCESSING ENZYME"/>
    <property type="match status" value="1"/>
</dbReference>
<name>A0A1F6YD85_9BACT</name>
<comment type="similarity">
    <text evidence="2">Belongs to the peptidase A24 family.</text>
</comment>
<gene>
    <name evidence="10" type="ORF">A3G06_02130</name>
</gene>
<feature type="domain" description="Prepilin type IV endopeptidase peptidase" evidence="8">
    <location>
        <begin position="114"/>
        <end position="227"/>
    </location>
</feature>
<feature type="transmembrane region" description="Helical" evidence="7">
    <location>
        <begin position="198"/>
        <end position="231"/>
    </location>
</feature>
<evidence type="ECO:0000256" key="4">
    <source>
        <dbReference type="ARBA" id="ARBA00022692"/>
    </source>
</evidence>
<evidence type="ECO:0000256" key="5">
    <source>
        <dbReference type="ARBA" id="ARBA00022989"/>
    </source>
</evidence>
<dbReference type="AlphaFoldDB" id="A0A1F6YD85"/>
<dbReference type="Proteomes" id="UP000176192">
    <property type="component" value="Unassembled WGS sequence"/>
</dbReference>
<dbReference type="Gene3D" id="1.20.120.1220">
    <property type="match status" value="1"/>
</dbReference>
<dbReference type="GO" id="GO:0005886">
    <property type="term" value="C:plasma membrane"/>
    <property type="evidence" value="ECO:0007669"/>
    <property type="project" value="UniProtKB-SubCell"/>
</dbReference>
<evidence type="ECO:0000256" key="3">
    <source>
        <dbReference type="ARBA" id="ARBA00022475"/>
    </source>
</evidence>
<evidence type="ECO:0000256" key="2">
    <source>
        <dbReference type="ARBA" id="ARBA00005801"/>
    </source>
</evidence>
<keyword evidence="5 7" id="KW-1133">Transmembrane helix</keyword>
<keyword evidence="6 7" id="KW-0472">Membrane</keyword>
<evidence type="ECO:0000259" key="8">
    <source>
        <dbReference type="Pfam" id="PF01478"/>
    </source>
</evidence>
<dbReference type="EMBL" id="MFVV01000001">
    <property type="protein sequence ID" value="OGJ04322.1"/>
    <property type="molecule type" value="Genomic_DNA"/>
</dbReference>
<evidence type="ECO:0000256" key="6">
    <source>
        <dbReference type="ARBA" id="ARBA00023136"/>
    </source>
</evidence>
<sequence length="266" mass="29482">MTLIPALIFFALGLTIGSFLNVVIYRYNTERHFGGRSACLSCFKKLSWYELFPVLSFVWLRGRCRSCQARISAVYPVVEIITGLIFAMLFLKLENVFFADTLVFAIAFAYFATMFSILLVIAVYDLRHKIIPDMMVLLFGILAFAGLFLFGNADAAPIFYPHLPDPSSFMAGLVVSAPFALIWLLSRGAWMGLGDAKLAVGLGWLLGIAGIFSAAVLAFWLGAIVGIFLLIFSKKYGAKSEIPFAPFLVLASFLVFIFQINVFPIF</sequence>
<evidence type="ECO:0000256" key="7">
    <source>
        <dbReference type="SAM" id="Phobius"/>
    </source>
</evidence>
<feature type="transmembrane region" description="Helical" evidence="7">
    <location>
        <begin position="166"/>
        <end position="186"/>
    </location>
</feature>
<dbReference type="GO" id="GO:0006465">
    <property type="term" value="P:signal peptide processing"/>
    <property type="evidence" value="ECO:0007669"/>
    <property type="project" value="TreeGrafter"/>
</dbReference>
<dbReference type="STRING" id="1801797.A3G06_02130"/>
<evidence type="ECO:0000313" key="10">
    <source>
        <dbReference type="EMBL" id="OGJ04322.1"/>
    </source>
</evidence>
<organism evidence="10 11">
    <name type="scientific">Candidatus Nomurabacteria bacterium RIFCSPLOWO2_12_FULL_46_14</name>
    <dbReference type="NCBI Taxonomy" id="1801797"/>
    <lineage>
        <taxon>Bacteria</taxon>
        <taxon>Candidatus Nomuraibacteriota</taxon>
    </lineage>
</organism>
<feature type="transmembrane region" description="Helical" evidence="7">
    <location>
        <begin position="103"/>
        <end position="124"/>
    </location>
</feature>
<protein>
    <recommendedName>
        <fullName evidence="12">Prepilin peptidase</fullName>
    </recommendedName>
</protein>
<accession>A0A1F6YD85</accession>
<keyword evidence="4 7" id="KW-0812">Transmembrane</keyword>
<feature type="transmembrane region" description="Helical" evidence="7">
    <location>
        <begin position="243"/>
        <end position="263"/>
    </location>
</feature>
<dbReference type="Pfam" id="PF01478">
    <property type="entry name" value="Peptidase_A24"/>
    <property type="match status" value="1"/>
</dbReference>
<evidence type="ECO:0000256" key="1">
    <source>
        <dbReference type="ARBA" id="ARBA00004651"/>
    </source>
</evidence>
<dbReference type="PANTHER" id="PTHR30487:SF0">
    <property type="entry name" value="PREPILIN LEADER PEPTIDASE_N-METHYLTRANSFERASE-RELATED"/>
    <property type="match status" value="1"/>
</dbReference>
<comment type="subcellular location">
    <subcellularLocation>
        <location evidence="1">Cell membrane</location>
        <topology evidence="1">Multi-pass membrane protein</topology>
    </subcellularLocation>
</comment>
<dbReference type="InterPro" id="IPR010627">
    <property type="entry name" value="Prepilin_pept_A24_N"/>
</dbReference>
<evidence type="ECO:0008006" key="12">
    <source>
        <dbReference type="Google" id="ProtNLM"/>
    </source>
</evidence>
<keyword evidence="3" id="KW-1003">Cell membrane</keyword>
<evidence type="ECO:0000313" key="11">
    <source>
        <dbReference type="Proteomes" id="UP000176192"/>
    </source>
</evidence>
<comment type="caution">
    <text evidence="10">The sequence shown here is derived from an EMBL/GenBank/DDBJ whole genome shotgun (WGS) entry which is preliminary data.</text>
</comment>
<feature type="transmembrane region" description="Helical" evidence="7">
    <location>
        <begin position="6"/>
        <end position="27"/>
    </location>
</feature>
<dbReference type="InterPro" id="IPR000045">
    <property type="entry name" value="Prepilin_IV_endopep_pep"/>
</dbReference>
<feature type="transmembrane region" description="Helical" evidence="7">
    <location>
        <begin position="73"/>
        <end position="91"/>
    </location>
</feature>
<proteinExistence type="inferred from homology"/>
<reference evidence="10 11" key="1">
    <citation type="journal article" date="2016" name="Nat. Commun.">
        <title>Thousands of microbial genomes shed light on interconnected biogeochemical processes in an aquifer system.</title>
        <authorList>
            <person name="Anantharaman K."/>
            <person name="Brown C.T."/>
            <person name="Hug L.A."/>
            <person name="Sharon I."/>
            <person name="Castelle C.J."/>
            <person name="Probst A.J."/>
            <person name="Thomas B.C."/>
            <person name="Singh A."/>
            <person name="Wilkins M.J."/>
            <person name="Karaoz U."/>
            <person name="Brodie E.L."/>
            <person name="Williams K.H."/>
            <person name="Hubbard S.S."/>
            <person name="Banfield J.F."/>
        </authorList>
    </citation>
    <scope>NUCLEOTIDE SEQUENCE [LARGE SCALE GENOMIC DNA]</scope>
</reference>
<dbReference type="GO" id="GO:0004190">
    <property type="term" value="F:aspartic-type endopeptidase activity"/>
    <property type="evidence" value="ECO:0007669"/>
    <property type="project" value="InterPro"/>
</dbReference>
<feature type="domain" description="Prepilin peptidase A24 N-terminal" evidence="9">
    <location>
        <begin position="12"/>
        <end position="92"/>
    </location>
</feature>